<keyword evidence="2" id="KW-1185">Reference proteome</keyword>
<sequence>MSSRRDEFLRGLKEAGGEFPSEKAQKGNFRYLVVHTYKFDCGKRFTADDYSGETSVPVANVTYQVINSREVKCELLSKDGKVLNAIRFVLVMPRIITFG</sequence>
<dbReference type="AlphaFoldDB" id="A0A6I4VUB1"/>
<evidence type="ECO:0000313" key="2">
    <source>
        <dbReference type="Proteomes" id="UP000430692"/>
    </source>
</evidence>
<dbReference type="EMBL" id="WUUL01000006">
    <property type="protein sequence ID" value="MXQ54118.1"/>
    <property type="molecule type" value="Genomic_DNA"/>
</dbReference>
<comment type="caution">
    <text evidence="1">The sequence shown here is derived from an EMBL/GenBank/DDBJ whole genome shotgun (WGS) entry which is preliminary data.</text>
</comment>
<proteinExistence type="predicted"/>
<name>A0A6I4VUB1_9BACL</name>
<protein>
    <submittedName>
        <fullName evidence="1">Uncharacterized protein</fullName>
    </submittedName>
</protein>
<gene>
    <name evidence="1" type="ORF">GSM42_10405</name>
</gene>
<dbReference type="Proteomes" id="UP000430692">
    <property type="component" value="Unassembled WGS sequence"/>
</dbReference>
<accession>A0A6I4VUB1</accession>
<organism evidence="1 2">
    <name type="scientific">Shimazuella alba</name>
    <dbReference type="NCBI Taxonomy" id="2690964"/>
    <lineage>
        <taxon>Bacteria</taxon>
        <taxon>Bacillati</taxon>
        <taxon>Bacillota</taxon>
        <taxon>Bacilli</taxon>
        <taxon>Bacillales</taxon>
        <taxon>Thermoactinomycetaceae</taxon>
        <taxon>Shimazuella</taxon>
    </lineage>
</organism>
<evidence type="ECO:0000313" key="1">
    <source>
        <dbReference type="EMBL" id="MXQ54118.1"/>
    </source>
</evidence>
<reference evidence="1 2" key="1">
    <citation type="submission" date="2019-12" db="EMBL/GenBank/DDBJ databases">
        <title>Whole-genome analyses of novel actinobacteria.</title>
        <authorList>
            <person name="Sahin N."/>
            <person name="Saygin H."/>
        </authorList>
    </citation>
    <scope>NUCLEOTIDE SEQUENCE [LARGE SCALE GENOMIC DNA]</scope>
    <source>
        <strain evidence="1 2">KC615</strain>
    </source>
</reference>
<dbReference type="RefSeq" id="WP_160801477.1">
    <property type="nucleotide sequence ID" value="NZ_WUUL01000006.1"/>
</dbReference>